<dbReference type="STRING" id="89187.ISM_05870"/>
<accession>A3SKB6</accession>
<reference evidence="1 2" key="1">
    <citation type="submission" date="2005-12" db="EMBL/GenBank/DDBJ databases">
        <authorList>
            <person name="Moran M.A."/>
            <person name="Ferriera S."/>
            <person name="Johnson J."/>
            <person name="Kravitz S."/>
            <person name="Halpern A."/>
            <person name="Remington K."/>
            <person name="Beeson K."/>
            <person name="Tran B."/>
            <person name="Rogers Y.-H."/>
            <person name="Friedman R."/>
            <person name="Venter J.C."/>
        </authorList>
    </citation>
    <scope>NUCLEOTIDE SEQUENCE [LARGE SCALE GENOMIC DNA]</scope>
    <source>
        <strain evidence="2">ATCC BAA-591 / DSM 15170 / ISM</strain>
    </source>
</reference>
<dbReference type="HOGENOM" id="CLU_166863_0_0_5"/>
<sequence length="118" mass="12740">MSSAPTTDLIDELTDLLEAEQRALLDGDLTGVTALAERKAALIAALDKAPIQPGDLHGLRAALDLNQTLLRGASDGIKAVAERLRALKRTRDTLETYGRDGKRETIPAHKTKTVEKRA</sequence>
<proteinExistence type="predicted"/>
<name>A3SKB6_ROSNI</name>
<dbReference type="AlphaFoldDB" id="A3SKB6"/>
<evidence type="ECO:0008006" key="3">
    <source>
        <dbReference type="Google" id="ProtNLM"/>
    </source>
</evidence>
<dbReference type="Gene3D" id="1.20.58.300">
    <property type="entry name" value="FlgN-like"/>
    <property type="match status" value="1"/>
</dbReference>
<dbReference type="InterPro" id="IPR036679">
    <property type="entry name" value="FlgN-like_sf"/>
</dbReference>
<dbReference type="EMBL" id="AALY01000001">
    <property type="protein sequence ID" value="EAP77797.1"/>
    <property type="molecule type" value="Genomic_DNA"/>
</dbReference>
<organism evidence="1 2">
    <name type="scientific">Roseovarius nubinhibens (strain ATCC BAA-591 / DSM 15170 / ISM)</name>
    <dbReference type="NCBI Taxonomy" id="89187"/>
    <lineage>
        <taxon>Bacteria</taxon>
        <taxon>Pseudomonadati</taxon>
        <taxon>Pseudomonadota</taxon>
        <taxon>Alphaproteobacteria</taxon>
        <taxon>Rhodobacterales</taxon>
        <taxon>Roseobacteraceae</taxon>
        <taxon>Roseovarius</taxon>
    </lineage>
</organism>
<evidence type="ECO:0000313" key="2">
    <source>
        <dbReference type="Proteomes" id="UP000005954"/>
    </source>
</evidence>
<dbReference type="eggNOG" id="ENOG50331HA">
    <property type="taxonomic scope" value="Bacteria"/>
</dbReference>
<evidence type="ECO:0000313" key="1">
    <source>
        <dbReference type="EMBL" id="EAP77797.1"/>
    </source>
</evidence>
<keyword evidence="2" id="KW-1185">Reference proteome</keyword>
<dbReference type="Proteomes" id="UP000005954">
    <property type="component" value="Unassembled WGS sequence"/>
</dbReference>
<comment type="caution">
    <text evidence="1">The sequence shown here is derived from an EMBL/GenBank/DDBJ whole genome shotgun (WGS) entry which is preliminary data.</text>
</comment>
<dbReference type="SUPFAM" id="SSF140566">
    <property type="entry name" value="FlgN-like"/>
    <property type="match status" value="1"/>
</dbReference>
<dbReference type="GO" id="GO:0044780">
    <property type="term" value="P:bacterial-type flagellum assembly"/>
    <property type="evidence" value="ECO:0007669"/>
    <property type="project" value="InterPro"/>
</dbReference>
<protein>
    <recommendedName>
        <fullName evidence="3">Flagellar biosynthesis protein FlgN</fullName>
    </recommendedName>
</protein>
<gene>
    <name evidence="1" type="ORF">ISM_05870</name>
</gene>